<dbReference type="Pfam" id="PF00106">
    <property type="entry name" value="adh_short"/>
    <property type="match status" value="1"/>
</dbReference>
<evidence type="ECO:0000256" key="9">
    <source>
        <dbReference type="ARBA" id="ARBA00050927"/>
    </source>
</evidence>
<dbReference type="InterPro" id="IPR020904">
    <property type="entry name" value="Sc_DH/Rdtase_CS"/>
</dbReference>
<dbReference type="InterPro" id="IPR057326">
    <property type="entry name" value="KR_dom"/>
</dbReference>
<dbReference type="PRINTS" id="PR00081">
    <property type="entry name" value="GDHRDH"/>
</dbReference>
<dbReference type="EMBL" id="LSMT01000005">
    <property type="protein sequence ID" value="PFX34289.1"/>
    <property type="molecule type" value="Genomic_DNA"/>
</dbReference>
<accession>A0A2B4SYP0</accession>
<evidence type="ECO:0000256" key="1">
    <source>
        <dbReference type="ARBA" id="ARBA00006484"/>
    </source>
</evidence>
<evidence type="ECO:0000256" key="14">
    <source>
        <dbReference type="ARBA" id="ARBA00052417"/>
    </source>
</evidence>
<sequence length="259" mass="27233">MATMASTLQKAVCIVTGGASGLGRATAQRLAKYGAKVVVADLPSSDGENVAKELGESCHFAPTDVTSEADVQQAIQLATEKFGPLNVAVNCAGIGIAVRTVSKKGPHPLDKFEKVLKVNTIGTFNVIRLVAEQMSQNEPNEGGERGVIINTASVAAYDGQIGQAAYSASKGAIVGMTLPIARDLSKHGIRVNTIAPGLFLTPLLISLPEKVRDELGKMVPFPSRLGDPPEFGHLVQSIIENPMLNGEVIRLDGALRMQP</sequence>
<dbReference type="GO" id="GO:0008210">
    <property type="term" value="P:estrogen metabolic process"/>
    <property type="evidence" value="ECO:0007669"/>
    <property type="project" value="TreeGrafter"/>
</dbReference>
<comment type="catalytic activity">
    <reaction evidence="13">
        <text>5alpha-pregnan-20beta-ol-3-one + NAD(+) = 5alpha-pregnane-3,20-dione + NADH + H(+)</text>
        <dbReference type="Rhea" id="RHEA:42008"/>
        <dbReference type="ChEBI" id="CHEBI:15378"/>
        <dbReference type="ChEBI" id="CHEBI:28952"/>
        <dbReference type="ChEBI" id="CHEBI:57540"/>
        <dbReference type="ChEBI" id="CHEBI:57945"/>
        <dbReference type="ChEBI" id="CHEBI:78594"/>
    </reaction>
    <physiologicalReaction direction="left-to-right" evidence="13">
        <dbReference type="Rhea" id="RHEA:42009"/>
    </physiologicalReaction>
</comment>
<comment type="similarity">
    <text evidence="1 20">Belongs to the short-chain dehydrogenases/reductases (SDR) family.</text>
</comment>
<comment type="catalytic activity">
    <reaction evidence="6">
        <text>a (3S)-3-hydroxyacyl-CoA + NAD(+) = a 3-oxoacyl-CoA + NADH + H(+)</text>
        <dbReference type="Rhea" id="RHEA:22432"/>
        <dbReference type="ChEBI" id="CHEBI:15378"/>
        <dbReference type="ChEBI" id="CHEBI:57318"/>
        <dbReference type="ChEBI" id="CHEBI:57540"/>
        <dbReference type="ChEBI" id="CHEBI:57945"/>
        <dbReference type="ChEBI" id="CHEBI:90726"/>
        <dbReference type="EC" id="1.1.1.35"/>
    </reaction>
    <physiologicalReaction direction="left-to-right" evidence="6">
        <dbReference type="Rhea" id="RHEA:22433"/>
    </physiologicalReaction>
    <physiologicalReaction direction="right-to-left" evidence="6">
        <dbReference type="Rhea" id="RHEA:22434"/>
    </physiologicalReaction>
</comment>
<evidence type="ECO:0000256" key="2">
    <source>
        <dbReference type="ARBA" id="ARBA00023002"/>
    </source>
</evidence>
<proteinExistence type="inferred from homology"/>
<dbReference type="EC" id="1.1.1.62" evidence="4"/>
<name>A0A2B4SYP0_STYPI</name>
<dbReference type="GO" id="GO:0006631">
    <property type="term" value="P:fatty acid metabolic process"/>
    <property type="evidence" value="ECO:0007669"/>
    <property type="project" value="TreeGrafter"/>
</dbReference>
<dbReference type="OrthoDB" id="1274115at2759"/>
<evidence type="ECO:0000256" key="16">
    <source>
        <dbReference type="ARBA" id="ARBA00072938"/>
    </source>
</evidence>
<evidence type="ECO:0000256" key="4">
    <source>
        <dbReference type="ARBA" id="ARBA00024072"/>
    </source>
</evidence>
<feature type="domain" description="Ketoreductase" evidence="21">
    <location>
        <begin position="11"/>
        <end position="197"/>
    </location>
</feature>
<evidence type="ECO:0000256" key="3">
    <source>
        <dbReference type="ARBA" id="ARBA00024071"/>
    </source>
</evidence>
<comment type="catalytic activity">
    <reaction evidence="7">
        <text>5alpha-androstane-3alpha,17beta-diol + NAD(+) = 17beta-hydroxy-5alpha-androstan-3-one + NADH + H(+)</text>
        <dbReference type="Rhea" id="RHEA:42004"/>
        <dbReference type="ChEBI" id="CHEBI:15378"/>
        <dbReference type="ChEBI" id="CHEBI:16330"/>
        <dbReference type="ChEBI" id="CHEBI:36713"/>
        <dbReference type="ChEBI" id="CHEBI:57540"/>
        <dbReference type="ChEBI" id="CHEBI:57945"/>
        <dbReference type="EC" id="1.1.1.53"/>
    </reaction>
    <physiologicalReaction direction="right-to-left" evidence="7">
        <dbReference type="Rhea" id="RHEA:42006"/>
    </physiologicalReaction>
</comment>
<comment type="caution">
    <text evidence="22">The sequence shown here is derived from an EMBL/GenBank/DDBJ whole genome shotgun (WGS) entry which is preliminary data.</text>
</comment>
<evidence type="ECO:0000256" key="20">
    <source>
        <dbReference type="RuleBase" id="RU000363"/>
    </source>
</evidence>
<comment type="catalytic activity">
    <reaction evidence="9">
        <text>cortisol + NAD(+) = 11beta,17alpha-dihydroxypregn-4-ene-3,20,21-trione + NADH + H(+)</text>
        <dbReference type="Rhea" id="RHEA:42012"/>
        <dbReference type="ChEBI" id="CHEBI:15378"/>
        <dbReference type="ChEBI" id="CHEBI:17650"/>
        <dbReference type="ChEBI" id="CHEBI:57540"/>
        <dbReference type="ChEBI" id="CHEBI:57945"/>
        <dbReference type="ChEBI" id="CHEBI:78595"/>
    </reaction>
    <physiologicalReaction direction="left-to-right" evidence="9">
        <dbReference type="Rhea" id="RHEA:42013"/>
    </physiologicalReaction>
</comment>
<dbReference type="GO" id="GO:0047044">
    <property type="term" value="F:androstan-3-alpha,17-beta-diol dehydrogenase (NAD+) activity"/>
    <property type="evidence" value="ECO:0007669"/>
    <property type="project" value="UniProtKB-EC"/>
</dbReference>
<comment type="catalytic activity">
    <reaction evidence="10">
        <text>(3S)-3-hydroxybutanoyl-CoA + NAD(+) = acetoacetyl-CoA + NADH + H(+)</text>
        <dbReference type="Rhea" id="RHEA:30799"/>
        <dbReference type="ChEBI" id="CHEBI:15378"/>
        <dbReference type="ChEBI" id="CHEBI:57286"/>
        <dbReference type="ChEBI" id="CHEBI:57316"/>
        <dbReference type="ChEBI" id="CHEBI:57540"/>
        <dbReference type="ChEBI" id="CHEBI:57945"/>
    </reaction>
    <physiologicalReaction direction="left-to-right" evidence="10">
        <dbReference type="Rhea" id="RHEA:30800"/>
    </physiologicalReaction>
    <physiologicalReaction direction="right-to-left" evidence="10">
        <dbReference type="Rhea" id="RHEA:30801"/>
    </physiologicalReaction>
</comment>
<keyword evidence="2" id="KW-0560">Oxidoreductase</keyword>
<evidence type="ECO:0000313" key="23">
    <source>
        <dbReference type="Proteomes" id="UP000225706"/>
    </source>
</evidence>
<evidence type="ECO:0000256" key="18">
    <source>
        <dbReference type="ARBA" id="ARBA00082293"/>
    </source>
</evidence>
<evidence type="ECO:0000256" key="15">
    <source>
        <dbReference type="ARBA" id="ARBA00052668"/>
    </source>
</evidence>
<evidence type="ECO:0000256" key="10">
    <source>
        <dbReference type="ARBA" id="ARBA00051004"/>
    </source>
</evidence>
<dbReference type="InterPro" id="IPR036291">
    <property type="entry name" value="NAD(P)-bd_dom_sf"/>
</dbReference>
<comment type="catalytic activity">
    <reaction evidence="5">
        <text>17beta-estradiol + NAD(+) = estrone + NADH + H(+)</text>
        <dbReference type="Rhea" id="RHEA:24612"/>
        <dbReference type="ChEBI" id="CHEBI:15378"/>
        <dbReference type="ChEBI" id="CHEBI:16469"/>
        <dbReference type="ChEBI" id="CHEBI:17263"/>
        <dbReference type="ChEBI" id="CHEBI:57540"/>
        <dbReference type="ChEBI" id="CHEBI:57945"/>
        <dbReference type="EC" id="1.1.1.62"/>
    </reaction>
    <physiologicalReaction direction="left-to-right" evidence="5">
        <dbReference type="Rhea" id="RHEA:24613"/>
    </physiologicalReaction>
</comment>
<dbReference type="AlphaFoldDB" id="A0A2B4SYP0"/>
<dbReference type="SUPFAM" id="SSF51735">
    <property type="entry name" value="NAD(P)-binding Rossmann-fold domains"/>
    <property type="match status" value="1"/>
</dbReference>
<dbReference type="SMART" id="SM00822">
    <property type="entry name" value="PKS_KR"/>
    <property type="match status" value="1"/>
</dbReference>
<dbReference type="GO" id="GO:0004303">
    <property type="term" value="F:estradiol 17-beta-dehydrogenase [NAD(P)+] activity"/>
    <property type="evidence" value="ECO:0007669"/>
    <property type="project" value="UniProtKB-EC"/>
</dbReference>
<dbReference type="CDD" id="cd05371">
    <property type="entry name" value="HSD10-like_SDR_c"/>
    <property type="match status" value="1"/>
</dbReference>
<dbReference type="PANTHER" id="PTHR43658:SF8">
    <property type="entry name" value="17-BETA-HYDROXYSTEROID DEHYDROGENASE 14-RELATED"/>
    <property type="match status" value="1"/>
</dbReference>
<dbReference type="EC" id="1.1.1.53" evidence="3"/>
<comment type="catalytic activity">
    <reaction evidence="15">
        <text>11-dehydrocorticosterone + NAD(+) = pregn-4-ene-3,11,20,21-tetraone + NADH + H(+)</text>
        <dbReference type="Rhea" id="RHEA:42020"/>
        <dbReference type="ChEBI" id="CHEBI:15378"/>
        <dbReference type="ChEBI" id="CHEBI:57540"/>
        <dbReference type="ChEBI" id="CHEBI:57945"/>
        <dbReference type="ChEBI" id="CHEBI:78600"/>
        <dbReference type="ChEBI" id="CHEBI:78601"/>
    </reaction>
    <physiologicalReaction direction="left-to-right" evidence="15">
        <dbReference type="Rhea" id="RHEA:42021"/>
    </physiologicalReaction>
</comment>
<evidence type="ECO:0000259" key="21">
    <source>
        <dbReference type="SMART" id="SM00822"/>
    </source>
</evidence>
<comment type="catalytic activity">
    <reaction evidence="14">
        <text>cortisone + NAD(+) = 17alpha-hydroxypregn-4-en-3,11,20-trione-21-al + NADH + H(+)</text>
        <dbReference type="Rhea" id="RHEA:42016"/>
        <dbReference type="ChEBI" id="CHEBI:15378"/>
        <dbReference type="ChEBI" id="CHEBI:16962"/>
        <dbReference type="ChEBI" id="CHEBI:57540"/>
        <dbReference type="ChEBI" id="CHEBI:57945"/>
        <dbReference type="ChEBI" id="CHEBI:78596"/>
    </reaction>
    <physiologicalReaction direction="left-to-right" evidence="14">
        <dbReference type="Rhea" id="RHEA:42017"/>
    </physiologicalReaction>
</comment>
<evidence type="ECO:0000256" key="11">
    <source>
        <dbReference type="ARBA" id="ARBA00051637"/>
    </source>
</evidence>
<dbReference type="Gene3D" id="3.40.50.720">
    <property type="entry name" value="NAD(P)-binding Rossmann-like Domain"/>
    <property type="match status" value="1"/>
</dbReference>
<dbReference type="GO" id="GO:0005739">
    <property type="term" value="C:mitochondrion"/>
    <property type="evidence" value="ECO:0007669"/>
    <property type="project" value="TreeGrafter"/>
</dbReference>
<evidence type="ECO:0000256" key="12">
    <source>
        <dbReference type="ARBA" id="ARBA00051831"/>
    </source>
</evidence>
<dbReference type="STRING" id="50429.A0A2B4SYP0"/>
<evidence type="ECO:0000256" key="6">
    <source>
        <dbReference type="ARBA" id="ARBA00050141"/>
    </source>
</evidence>
<evidence type="ECO:0000256" key="13">
    <source>
        <dbReference type="ARBA" id="ARBA00052095"/>
    </source>
</evidence>
<dbReference type="GO" id="GO:0008209">
    <property type="term" value="P:androgen metabolic process"/>
    <property type="evidence" value="ECO:0007669"/>
    <property type="project" value="TreeGrafter"/>
</dbReference>
<keyword evidence="23" id="KW-1185">Reference proteome</keyword>
<dbReference type="PANTHER" id="PTHR43658">
    <property type="entry name" value="SHORT-CHAIN DEHYDROGENASE/REDUCTASE"/>
    <property type="match status" value="1"/>
</dbReference>
<dbReference type="FunFam" id="3.40.50.720:FF:000215">
    <property type="entry name" value="3-hydroxyacyl-CoA dehydrogenase type-2"/>
    <property type="match status" value="1"/>
</dbReference>
<reference evidence="23" key="1">
    <citation type="journal article" date="2017" name="bioRxiv">
        <title>Comparative analysis of the genomes of Stylophora pistillata and Acropora digitifera provides evidence for extensive differences between species of corals.</title>
        <authorList>
            <person name="Voolstra C.R."/>
            <person name="Li Y."/>
            <person name="Liew Y.J."/>
            <person name="Baumgarten S."/>
            <person name="Zoccola D."/>
            <person name="Flot J.-F."/>
            <person name="Tambutte S."/>
            <person name="Allemand D."/>
            <person name="Aranda M."/>
        </authorList>
    </citation>
    <scope>NUCLEOTIDE SEQUENCE [LARGE SCALE GENOMIC DNA]</scope>
</reference>
<dbReference type="PROSITE" id="PS00061">
    <property type="entry name" value="ADH_SHORT"/>
    <property type="match status" value="1"/>
</dbReference>
<dbReference type="InterPro" id="IPR002347">
    <property type="entry name" value="SDR_fam"/>
</dbReference>
<dbReference type="Proteomes" id="UP000225706">
    <property type="component" value="Unassembled WGS sequence"/>
</dbReference>
<evidence type="ECO:0000256" key="7">
    <source>
        <dbReference type="ARBA" id="ARBA00050365"/>
    </source>
</evidence>
<evidence type="ECO:0000256" key="8">
    <source>
        <dbReference type="ARBA" id="ARBA00050435"/>
    </source>
</evidence>
<comment type="catalytic activity">
    <reaction evidence="12">
        <text>ursodeoxycholate + NAD(+) = 7-oxolithocholate + NADH + H(+)</text>
        <dbReference type="Rhea" id="RHEA:42028"/>
        <dbReference type="ChEBI" id="CHEBI:15378"/>
        <dbReference type="ChEBI" id="CHEBI:57540"/>
        <dbReference type="ChEBI" id="CHEBI:57945"/>
        <dbReference type="ChEBI" id="CHEBI:78604"/>
        <dbReference type="ChEBI" id="CHEBI:78605"/>
    </reaction>
    <physiologicalReaction direction="left-to-right" evidence="12">
        <dbReference type="Rhea" id="RHEA:42029"/>
    </physiologicalReaction>
</comment>
<protein>
    <recommendedName>
        <fullName evidence="16">3-hydroxyacyl-CoA dehydrogenase type-2</fullName>
        <ecNumber evidence="3">1.1.1.53</ecNumber>
        <ecNumber evidence="4">1.1.1.62</ecNumber>
    </recommendedName>
    <alternativeName>
        <fullName evidence="18">3-hydroxyacyl-CoA dehydrogenase type II</fullName>
    </alternativeName>
    <alternativeName>
        <fullName evidence="19">Mitochondrial ribonuclease P protein 2</fullName>
    </alternativeName>
    <alternativeName>
        <fullName evidence="17">Type II HADH</fullName>
    </alternativeName>
</protein>
<evidence type="ECO:0000256" key="17">
    <source>
        <dbReference type="ARBA" id="ARBA00079624"/>
    </source>
</evidence>
<organism evidence="22 23">
    <name type="scientific">Stylophora pistillata</name>
    <name type="common">Smooth cauliflower coral</name>
    <dbReference type="NCBI Taxonomy" id="50429"/>
    <lineage>
        <taxon>Eukaryota</taxon>
        <taxon>Metazoa</taxon>
        <taxon>Cnidaria</taxon>
        <taxon>Anthozoa</taxon>
        <taxon>Hexacorallia</taxon>
        <taxon>Scleractinia</taxon>
        <taxon>Astrocoeniina</taxon>
        <taxon>Pocilloporidae</taxon>
        <taxon>Stylophora</taxon>
    </lineage>
</organism>
<dbReference type="PRINTS" id="PR00080">
    <property type="entry name" value="SDRFAMILY"/>
</dbReference>
<comment type="catalytic activity">
    <reaction evidence="11">
        <text>3beta,7beta-dihydroxy-5beta-cholan-24-oate + NAD(+) = 3beta-hydroxy-7-oxo-5beta-cholan-24-oate + NADH + H(+)</text>
        <dbReference type="Rhea" id="RHEA:42024"/>
        <dbReference type="ChEBI" id="CHEBI:15378"/>
        <dbReference type="ChEBI" id="CHEBI:57540"/>
        <dbReference type="ChEBI" id="CHEBI:57945"/>
        <dbReference type="ChEBI" id="CHEBI:78602"/>
        <dbReference type="ChEBI" id="CHEBI:78603"/>
    </reaction>
    <physiologicalReaction direction="left-to-right" evidence="11">
        <dbReference type="Rhea" id="RHEA:42025"/>
    </physiologicalReaction>
</comment>
<evidence type="ECO:0000313" key="22">
    <source>
        <dbReference type="EMBL" id="PFX34289.1"/>
    </source>
</evidence>
<dbReference type="GO" id="GO:0003857">
    <property type="term" value="F:(3S)-3-hydroxyacyl-CoA dehydrogenase (NAD+) activity"/>
    <property type="evidence" value="ECO:0007669"/>
    <property type="project" value="UniProtKB-EC"/>
</dbReference>
<evidence type="ECO:0000256" key="5">
    <source>
        <dbReference type="ARBA" id="ARBA00049381"/>
    </source>
</evidence>
<gene>
    <name evidence="22" type="primary">HSD17B10</name>
    <name evidence="22" type="ORF">AWC38_SpisGene808</name>
</gene>
<evidence type="ECO:0000256" key="19">
    <source>
        <dbReference type="ARBA" id="ARBA00082399"/>
    </source>
</evidence>
<comment type="catalytic activity">
    <reaction evidence="8">
        <text>17beta-hydroxy-5alpha-androstan-3-one + NAD(+) = 5alpha-androstan-3,17-dione + NADH + H(+)</text>
        <dbReference type="Rhea" id="RHEA:41992"/>
        <dbReference type="ChEBI" id="CHEBI:15378"/>
        <dbReference type="ChEBI" id="CHEBI:15994"/>
        <dbReference type="ChEBI" id="CHEBI:16330"/>
        <dbReference type="ChEBI" id="CHEBI:57540"/>
        <dbReference type="ChEBI" id="CHEBI:57945"/>
    </reaction>
    <physiologicalReaction direction="left-to-right" evidence="8">
        <dbReference type="Rhea" id="RHEA:41993"/>
    </physiologicalReaction>
</comment>